<sequence length="1202" mass="139238">MIHGLREEKEEEKLLKEKRRVLKEEEKEKEKLLREKEKEEERLLRQQEREEFHQKVTNLEIRFQSRNIPPPTFDGQTSLEGFRRQFEAVTLNNGWGETEKVTNLIVALREPALDLLQAVPRADQQSYAMLMGELELRYGEQHLRQVYQTQLKLRRQKVGESLQGFEADVKRLCHLAYPGAPIDFLDQWAAQTFIDGIRDLEVQRVLRLASFDKSREALVRALEVEAAYRVSESGYPRVRGAELIAEQSTTGGGGESDAIKEILKRLERLEETGRPGRRSAGPCFRCGRHGHLKRQCTVRLSDRRQPGKLNSANVMDRPGRKHSNADALSRRPCGDCKHCEKIDEHEVTSRGTTMVPSNDWTAESCRTTLKRDHNIGPILEWKERGNEKPSWEMISNKSPELKTSWSQWDSLSIENGLLKRIWESADEKSKTMQLVVPKVQVPNVLREIHDGVSGAHFGINKMLKKVREIFYRVYYHEDVERWCKECDRCAASKGPKTRSRGVMREYNMGALFERIAIDVAGPFPVTEGGNRYILVAMDYFTKWPEAYAIQNQEAMTVAKVLMDNLICRFGVPLELHSDQGRNFEAGVFQELCRLLGIRKTRTTPLHPQSDGMVERFNKAMKEHLSKVVEQHKRDWDVRLPPFLMAYRAAIHETTGQTPAKIMFGRELRLPCDLEFGSPEEPPAEVVGYLNNLRNLLLETHELVRTKIRTASHRMKTRYDQRANHDGFRQNDLVWLFDPKRKKGLSPKLMPVWEGPYKIIKRINDLVYLVSEEVLDKLAEMADKIQEMNPRLQVYKSKNKDPTFEEMTATIASLKEEIATLKLENRTRQNRRSNSPRPRQRSRSRSELSHPGIKTTVRGVTSRYIWLYINKDIRNWTKGCINCQKSKITRHTKTEYGEIGKPDERFGTVHIDLIGPLPPSEGKTYCLTLIDRFTNWVEVLPLEDIKADTIIKSFYKEWISRYGTPCHLITDRGMQFMSQKLKEFSKMCGIQLKHTTSYHPQRNGKIERFHRTLKTAISSHNYIRWTERLPSVLLGLRSSTYGSSDFSTAQMVFGKTIRLPGEIFQDSQQTSDRDDLKKTCKKTCLPSNPLNQGSTGILMFSFIRTCKVAPTYLLERTELKKPLEPAYEGPFKVLKRTVKYFTVMVKGKEDNVSLDRLKPAYLLKESYPEDDDRGQQPGIQQDLQPSKSRTQKFHFEKPQRTRS</sequence>
<evidence type="ECO:0000259" key="6">
    <source>
        <dbReference type="PROSITE" id="PS50994"/>
    </source>
</evidence>
<evidence type="ECO:0000256" key="4">
    <source>
        <dbReference type="SAM" id="MobiDB-lite"/>
    </source>
</evidence>
<feature type="compositionally biased region" description="Polar residues" evidence="4">
    <location>
        <begin position="1176"/>
        <end position="1187"/>
    </location>
</feature>
<feature type="region of interest" description="Disordered" evidence="4">
    <location>
        <begin position="302"/>
        <end position="331"/>
    </location>
</feature>
<feature type="region of interest" description="Disordered" evidence="4">
    <location>
        <begin position="821"/>
        <end position="851"/>
    </location>
</feature>
<dbReference type="InterPro" id="IPR001584">
    <property type="entry name" value="Integrase_cat-core"/>
</dbReference>
<evidence type="ECO:0000256" key="2">
    <source>
        <dbReference type="PROSITE-ProRule" id="PRU00047"/>
    </source>
</evidence>
<dbReference type="Pfam" id="PF17921">
    <property type="entry name" value="Integrase_H2C2"/>
    <property type="match status" value="2"/>
</dbReference>
<keyword evidence="2" id="KW-0863">Zinc-finger</keyword>
<dbReference type="InterPro" id="IPR012337">
    <property type="entry name" value="RNaseH-like_sf"/>
</dbReference>
<dbReference type="Gene3D" id="1.10.340.70">
    <property type="match status" value="2"/>
</dbReference>
<evidence type="ECO:0000259" key="5">
    <source>
        <dbReference type="PROSITE" id="PS50158"/>
    </source>
</evidence>
<proteinExistence type="predicted"/>
<dbReference type="EC" id="2.7.7.49" evidence="1"/>
<gene>
    <name evidence="7" type="ORF">LAZ67_3004585</name>
</gene>
<dbReference type="PANTHER" id="PTHR37984:SF5">
    <property type="entry name" value="PROTEIN NYNRIN-LIKE"/>
    <property type="match status" value="1"/>
</dbReference>
<dbReference type="PANTHER" id="PTHR37984">
    <property type="entry name" value="PROTEIN CBG26694"/>
    <property type="match status" value="1"/>
</dbReference>
<feature type="compositionally biased region" description="Basic and acidic residues" evidence="4">
    <location>
        <begin position="1192"/>
        <end position="1202"/>
    </location>
</feature>
<feature type="domain" description="CCHC-type" evidence="5">
    <location>
        <begin position="283"/>
        <end position="296"/>
    </location>
</feature>
<keyword evidence="2" id="KW-0862">Zinc</keyword>
<reference evidence="7 8" key="1">
    <citation type="submission" date="2022-01" db="EMBL/GenBank/DDBJ databases">
        <title>A chromosomal length assembly of Cordylochernes scorpioides.</title>
        <authorList>
            <person name="Zeh D."/>
            <person name="Zeh J."/>
        </authorList>
    </citation>
    <scope>NUCLEOTIDE SEQUENCE [LARGE SCALE GENOMIC DNA]</scope>
    <source>
        <strain evidence="7">IN4F17</strain>
        <tissue evidence="7">Whole Body</tissue>
    </source>
</reference>
<dbReference type="InterPro" id="IPR036875">
    <property type="entry name" value="Znf_CCHC_sf"/>
</dbReference>
<name>A0ABY6KBB5_9ARAC</name>
<evidence type="ECO:0000256" key="1">
    <source>
        <dbReference type="ARBA" id="ARBA00012493"/>
    </source>
</evidence>
<feature type="region of interest" description="Disordered" evidence="4">
    <location>
        <begin position="1164"/>
        <end position="1202"/>
    </location>
</feature>
<dbReference type="Proteomes" id="UP001235939">
    <property type="component" value="Chromosome 03"/>
</dbReference>
<dbReference type="SUPFAM" id="SSF57756">
    <property type="entry name" value="Retrovirus zinc finger-like domains"/>
    <property type="match status" value="1"/>
</dbReference>
<feature type="domain" description="Integrase catalytic" evidence="6">
    <location>
        <begin position="897"/>
        <end position="1067"/>
    </location>
</feature>
<keyword evidence="3" id="KW-0175">Coiled coil</keyword>
<dbReference type="InterPro" id="IPR050951">
    <property type="entry name" value="Retrovirus_Pol_polyprotein"/>
</dbReference>
<dbReference type="PROSITE" id="PS50994">
    <property type="entry name" value="INTEGRASE"/>
    <property type="match status" value="2"/>
</dbReference>
<accession>A0ABY6KBB5</accession>
<dbReference type="SUPFAM" id="SSF53098">
    <property type="entry name" value="Ribonuclease H-like"/>
    <property type="match status" value="2"/>
</dbReference>
<dbReference type="InterPro" id="IPR041588">
    <property type="entry name" value="Integrase_H2C2"/>
</dbReference>
<evidence type="ECO:0000313" key="7">
    <source>
        <dbReference type="EMBL" id="UYV65521.1"/>
    </source>
</evidence>
<feature type="domain" description="Integrase catalytic" evidence="6">
    <location>
        <begin position="491"/>
        <end position="666"/>
    </location>
</feature>
<feature type="non-terminal residue" evidence="7">
    <location>
        <position position="1"/>
    </location>
</feature>
<evidence type="ECO:0000313" key="8">
    <source>
        <dbReference type="Proteomes" id="UP001235939"/>
    </source>
</evidence>
<keyword evidence="8" id="KW-1185">Reference proteome</keyword>
<dbReference type="Pfam" id="PF00665">
    <property type="entry name" value="rve"/>
    <property type="match status" value="2"/>
</dbReference>
<feature type="coiled-coil region" evidence="3">
    <location>
        <begin position="5"/>
        <end position="50"/>
    </location>
</feature>
<dbReference type="PROSITE" id="PS50158">
    <property type="entry name" value="ZF_CCHC"/>
    <property type="match status" value="1"/>
</dbReference>
<keyword evidence="2" id="KW-0479">Metal-binding</keyword>
<protein>
    <recommendedName>
        <fullName evidence="1">RNA-directed DNA polymerase</fullName>
        <ecNumber evidence="1">2.7.7.49</ecNumber>
    </recommendedName>
</protein>
<dbReference type="EMBL" id="CP092865">
    <property type="protein sequence ID" value="UYV65521.1"/>
    <property type="molecule type" value="Genomic_DNA"/>
</dbReference>
<organism evidence="7 8">
    <name type="scientific">Cordylochernes scorpioides</name>
    <dbReference type="NCBI Taxonomy" id="51811"/>
    <lineage>
        <taxon>Eukaryota</taxon>
        <taxon>Metazoa</taxon>
        <taxon>Ecdysozoa</taxon>
        <taxon>Arthropoda</taxon>
        <taxon>Chelicerata</taxon>
        <taxon>Arachnida</taxon>
        <taxon>Pseudoscorpiones</taxon>
        <taxon>Cheliferoidea</taxon>
        <taxon>Chernetidae</taxon>
        <taxon>Cordylochernes</taxon>
    </lineage>
</organism>
<evidence type="ECO:0000256" key="3">
    <source>
        <dbReference type="SAM" id="Coils"/>
    </source>
</evidence>
<dbReference type="InterPro" id="IPR001878">
    <property type="entry name" value="Znf_CCHC"/>
</dbReference>
<dbReference type="SMART" id="SM00343">
    <property type="entry name" value="ZnF_C2HC"/>
    <property type="match status" value="1"/>
</dbReference>
<dbReference type="InterPro" id="IPR036397">
    <property type="entry name" value="RNaseH_sf"/>
</dbReference>
<dbReference type="Gene3D" id="3.30.420.10">
    <property type="entry name" value="Ribonuclease H-like superfamily/Ribonuclease H"/>
    <property type="match status" value="2"/>
</dbReference>